<feature type="domain" description="YdhG-like" evidence="1">
    <location>
        <begin position="20"/>
        <end position="115"/>
    </location>
</feature>
<proteinExistence type="predicted"/>
<dbReference type="Gene3D" id="3.90.1150.200">
    <property type="match status" value="1"/>
</dbReference>
<dbReference type="OrthoDB" id="9800461at2"/>
<dbReference type="SUPFAM" id="SSF159888">
    <property type="entry name" value="YdhG-like"/>
    <property type="match status" value="1"/>
</dbReference>
<evidence type="ECO:0000313" key="3">
    <source>
        <dbReference type="Proteomes" id="UP000321533"/>
    </source>
</evidence>
<dbReference type="KEGG" id="pgin:FRZ67_10610"/>
<evidence type="ECO:0000259" key="1">
    <source>
        <dbReference type="Pfam" id="PF08818"/>
    </source>
</evidence>
<dbReference type="Pfam" id="PF13376">
    <property type="entry name" value="OmdA"/>
    <property type="match status" value="1"/>
</dbReference>
<keyword evidence="3" id="KW-1185">Reference proteome</keyword>
<name>A0A5B8V8Q8_9BACT</name>
<dbReference type="Pfam" id="PF08818">
    <property type="entry name" value="DUF1801"/>
    <property type="match status" value="1"/>
</dbReference>
<dbReference type="InterPro" id="IPR014922">
    <property type="entry name" value="YdhG-like"/>
</dbReference>
<gene>
    <name evidence="2" type="ORF">FRZ67_10610</name>
</gene>
<accession>A0A5B8V8Q8</accession>
<reference evidence="2 3" key="1">
    <citation type="journal article" date="2016" name="Int. J. Syst. Evol. Microbiol.">
        <title>Panacibacter ginsenosidivorans gen. nov., sp. nov., with ginsenoside converting activity isolated from soil of a ginseng field.</title>
        <authorList>
            <person name="Siddiqi M.Z."/>
            <person name="Muhammad Shafi S."/>
            <person name="Choi K.D."/>
            <person name="Im W.T."/>
        </authorList>
    </citation>
    <scope>NUCLEOTIDE SEQUENCE [LARGE SCALE GENOMIC DNA]</scope>
    <source>
        <strain evidence="2 3">Gsoil1550</strain>
    </source>
</reference>
<dbReference type="EMBL" id="CP042435">
    <property type="protein sequence ID" value="QEC67722.1"/>
    <property type="molecule type" value="Genomic_DNA"/>
</dbReference>
<dbReference type="RefSeq" id="WP_147189529.1">
    <property type="nucleotide sequence ID" value="NZ_CP042435.1"/>
</dbReference>
<organism evidence="2 3">
    <name type="scientific">Panacibacter ginsenosidivorans</name>
    <dbReference type="NCBI Taxonomy" id="1813871"/>
    <lineage>
        <taxon>Bacteria</taxon>
        <taxon>Pseudomonadati</taxon>
        <taxon>Bacteroidota</taxon>
        <taxon>Chitinophagia</taxon>
        <taxon>Chitinophagales</taxon>
        <taxon>Chitinophagaceae</taxon>
        <taxon>Panacibacter</taxon>
    </lineage>
</organism>
<dbReference type="Proteomes" id="UP000321533">
    <property type="component" value="Chromosome"/>
</dbReference>
<sequence length="204" mass="23477">MPTTEPRIDAYIEKSADFAKPILLHLRKLVHKACPDVNEAIKWSMPFFDYKGAALCNMAAFKEHCAFGFWKARLMKDPEKLFNKDGKNAMGQFNRIISLKDLPSDKILVTYIKEAAQLNEAAVKLPPKQKTPVKEISVPAALTVALKKNKKAQEVFEKFPPSHRKEYIQWITEAKTEATRDKRIKSAVEWISEGKGRNWKYERK</sequence>
<protein>
    <recommendedName>
        <fullName evidence="1">YdhG-like domain-containing protein</fullName>
    </recommendedName>
</protein>
<dbReference type="AlphaFoldDB" id="A0A5B8V8Q8"/>
<evidence type="ECO:0000313" key="2">
    <source>
        <dbReference type="EMBL" id="QEC67722.1"/>
    </source>
</evidence>